<keyword evidence="8 16" id="KW-0812">Transmembrane</keyword>
<protein>
    <recommendedName>
        <fullName evidence="5">CDP-diacylglycerol--glycerol-3-phosphate 3-phosphatidyltransferase</fullName>
        <ecNumber evidence="4">2.7.8.5</ecNumber>
    </recommendedName>
</protein>
<dbReference type="InterPro" id="IPR050324">
    <property type="entry name" value="CDP-alcohol_PTase-I"/>
</dbReference>
<feature type="transmembrane region" description="Helical" evidence="16">
    <location>
        <begin position="73"/>
        <end position="90"/>
    </location>
</feature>
<dbReference type="Gene3D" id="1.20.120.1760">
    <property type="match status" value="1"/>
</dbReference>
<keyword evidence="9 16" id="KW-1133">Transmembrane helix</keyword>
<dbReference type="Proteomes" id="UP001164472">
    <property type="component" value="Chromosome"/>
</dbReference>
<evidence type="ECO:0000256" key="1">
    <source>
        <dbReference type="ARBA" id="ARBA00004141"/>
    </source>
</evidence>
<feature type="transmembrane region" description="Helical" evidence="16">
    <location>
        <begin position="127"/>
        <end position="146"/>
    </location>
</feature>
<accession>A0A9E8KN27</accession>
<dbReference type="RefSeq" id="WP_251809436.1">
    <property type="nucleotide sequence ID" value="NZ_CP101527.1"/>
</dbReference>
<gene>
    <name evidence="17" type="ORF">NNL22_09530</name>
</gene>
<evidence type="ECO:0000256" key="16">
    <source>
        <dbReference type="SAM" id="Phobius"/>
    </source>
</evidence>
<keyword evidence="18" id="KW-1185">Reference proteome</keyword>
<dbReference type="EMBL" id="CP101527">
    <property type="protein sequence ID" value="UZW73294.1"/>
    <property type="molecule type" value="Genomic_DNA"/>
</dbReference>
<dbReference type="PIRSF" id="PIRSF000847">
    <property type="entry name" value="Phos_ph_gly_syn"/>
    <property type="match status" value="1"/>
</dbReference>
<feature type="transmembrane region" description="Helical" evidence="16">
    <location>
        <begin position="35"/>
        <end position="52"/>
    </location>
</feature>
<keyword evidence="7 15" id="KW-0808">Transferase</keyword>
<reference evidence="17" key="1">
    <citation type="submission" date="2022-07" db="EMBL/GenBank/DDBJ databases">
        <title>Alkalimarinus sp. nov., isolated from gut of a Alitta virens.</title>
        <authorList>
            <person name="Yang A.I."/>
            <person name="Shin N.-R."/>
        </authorList>
    </citation>
    <scope>NUCLEOTIDE SEQUENCE</scope>
    <source>
        <strain evidence="17">FA028</strain>
    </source>
</reference>
<evidence type="ECO:0000256" key="15">
    <source>
        <dbReference type="RuleBase" id="RU003750"/>
    </source>
</evidence>
<evidence type="ECO:0000313" key="18">
    <source>
        <dbReference type="Proteomes" id="UP001164472"/>
    </source>
</evidence>
<evidence type="ECO:0000256" key="2">
    <source>
        <dbReference type="ARBA" id="ARBA00005042"/>
    </source>
</evidence>
<feature type="transmembrane region" description="Helical" evidence="16">
    <location>
        <begin position="12"/>
        <end position="29"/>
    </location>
</feature>
<feature type="transmembrane region" description="Helical" evidence="16">
    <location>
        <begin position="152"/>
        <end position="174"/>
    </location>
</feature>
<comment type="pathway">
    <text evidence="2">Phospholipid metabolism; phosphatidylglycerol biosynthesis; phosphatidylglycerol from CDP-diacylglycerol: step 1/2.</text>
</comment>
<dbReference type="Pfam" id="PF01066">
    <property type="entry name" value="CDP-OH_P_transf"/>
    <property type="match status" value="1"/>
</dbReference>
<evidence type="ECO:0000256" key="5">
    <source>
        <dbReference type="ARBA" id="ARBA00014944"/>
    </source>
</evidence>
<evidence type="ECO:0000256" key="9">
    <source>
        <dbReference type="ARBA" id="ARBA00022989"/>
    </source>
</evidence>
<comment type="subcellular location">
    <subcellularLocation>
        <location evidence="1">Membrane</location>
        <topology evidence="1">Multi-pass membrane protein</topology>
    </subcellularLocation>
</comment>
<feature type="transmembrane region" description="Helical" evidence="16">
    <location>
        <begin position="96"/>
        <end position="115"/>
    </location>
</feature>
<dbReference type="GO" id="GO:0046474">
    <property type="term" value="P:glycerophospholipid biosynthetic process"/>
    <property type="evidence" value="ECO:0007669"/>
    <property type="project" value="TreeGrafter"/>
</dbReference>
<name>A0A9E8KN27_9ALTE</name>
<keyword evidence="12" id="KW-0594">Phospholipid biosynthesis</keyword>
<keyword evidence="6" id="KW-0444">Lipid biosynthesis</keyword>
<evidence type="ECO:0000256" key="13">
    <source>
        <dbReference type="ARBA" id="ARBA00023264"/>
    </source>
</evidence>
<keyword evidence="10" id="KW-0443">Lipid metabolism</keyword>
<evidence type="ECO:0000256" key="8">
    <source>
        <dbReference type="ARBA" id="ARBA00022692"/>
    </source>
</evidence>
<evidence type="ECO:0000256" key="14">
    <source>
        <dbReference type="ARBA" id="ARBA00048586"/>
    </source>
</evidence>
<evidence type="ECO:0000256" key="4">
    <source>
        <dbReference type="ARBA" id="ARBA00013170"/>
    </source>
</evidence>
<dbReference type="KEGG" id="asem:NNL22_09530"/>
<dbReference type="InterPro" id="IPR043130">
    <property type="entry name" value="CDP-OH_PTrfase_TM_dom"/>
</dbReference>
<evidence type="ECO:0000256" key="6">
    <source>
        <dbReference type="ARBA" id="ARBA00022516"/>
    </source>
</evidence>
<comment type="similarity">
    <text evidence="3 15">Belongs to the CDP-alcohol phosphatidyltransferase class-I family.</text>
</comment>
<keyword evidence="11 16" id="KW-0472">Membrane</keyword>
<dbReference type="InterPro" id="IPR004570">
    <property type="entry name" value="Phosphatidylglycerol_P_synth"/>
</dbReference>
<dbReference type="EC" id="2.7.8.5" evidence="4"/>
<organism evidence="17 18">
    <name type="scientific">Alkalimarinus sediminis</name>
    <dbReference type="NCBI Taxonomy" id="1632866"/>
    <lineage>
        <taxon>Bacteria</taxon>
        <taxon>Pseudomonadati</taxon>
        <taxon>Pseudomonadota</taxon>
        <taxon>Gammaproteobacteria</taxon>
        <taxon>Alteromonadales</taxon>
        <taxon>Alteromonadaceae</taxon>
        <taxon>Alkalimarinus</taxon>
    </lineage>
</organism>
<evidence type="ECO:0000256" key="11">
    <source>
        <dbReference type="ARBA" id="ARBA00023136"/>
    </source>
</evidence>
<proteinExistence type="inferred from homology"/>
<evidence type="ECO:0000256" key="10">
    <source>
        <dbReference type="ARBA" id="ARBA00023098"/>
    </source>
</evidence>
<dbReference type="GO" id="GO:0008444">
    <property type="term" value="F:CDP-diacylglycerol-glycerol-3-phosphate 3-phosphatidyltransferase activity"/>
    <property type="evidence" value="ECO:0007669"/>
    <property type="project" value="UniProtKB-EC"/>
</dbReference>
<dbReference type="InterPro" id="IPR000462">
    <property type="entry name" value="CDP-OH_P_trans"/>
</dbReference>
<evidence type="ECO:0000256" key="12">
    <source>
        <dbReference type="ARBA" id="ARBA00023209"/>
    </source>
</evidence>
<dbReference type="PROSITE" id="PS00379">
    <property type="entry name" value="CDP_ALCOHOL_P_TRANSF"/>
    <property type="match status" value="1"/>
</dbReference>
<evidence type="ECO:0000256" key="7">
    <source>
        <dbReference type="ARBA" id="ARBA00022679"/>
    </source>
</evidence>
<dbReference type="PANTHER" id="PTHR14269">
    <property type="entry name" value="CDP-DIACYLGLYCEROL--GLYCEROL-3-PHOSPHATE 3-PHOSPHATIDYLTRANSFERASE-RELATED"/>
    <property type="match status" value="1"/>
</dbReference>
<dbReference type="InterPro" id="IPR048254">
    <property type="entry name" value="CDP_ALCOHOL_P_TRANSF_CS"/>
</dbReference>
<sequence length="188" mass="21282">MLLEWRHLPNLLTFMRIILVIPFAACLYFEYFKQALILFFIAGLSDGVDGFLARQFNWKSRFGAIADPLADKLLLVTAYVMLTITGHLPVWLTALVFARDIIIVSSALIYHYWIGPYEMKPSMLGKVNTFIQIVYVLVVVVSLSGIEMPAVVLTYGVWVVATLAVLSCAQYAFVWGRKAYLHRKSIKA</sequence>
<dbReference type="AlphaFoldDB" id="A0A9E8KN27"/>
<evidence type="ECO:0000313" key="17">
    <source>
        <dbReference type="EMBL" id="UZW73294.1"/>
    </source>
</evidence>
<dbReference type="GO" id="GO:0016020">
    <property type="term" value="C:membrane"/>
    <property type="evidence" value="ECO:0007669"/>
    <property type="project" value="UniProtKB-SubCell"/>
</dbReference>
<dbReference type="PANTHER" id="PTHR14269:SF11">
    <property type="entry name" value="CDP-DIACYLGLYCEROL--GLYCEROL-3-PHOSPHATE 3-PHOSPHATIDYLTRANSFERASE"/>
    <property type="match status" value="1"/>
</dbReference>
<comment type="catalytic activity">
    <reaction evidence="14">
        <text>a CDP-1,2-diacyl-sn-glycerol + sn-glycerol 3-phosphate = a 1,2-diacyl-sn-glycero-3-phospho-(1'-sn-glycero-3'-phosphate) + CMP + H(+)</text>
        <dbReference type="Rhea" id="RHEA:12593"/>
        <dbReference type="ChEBI" id="CHEBI:15378"/>
        <dbReference type="ChEBI" id="CHEBI:57597"/>
        <dbReference type="ChEBI" id="CHEBI:58332"/>
        <dbReference type="ChEBI" id="CHEBI:60110"/>
        <dbReference type="ChEBI" id="CHEBI:60377"/>
        <dbReference type="EC" id="2.7.8.5"/>
    </reaction>
</comment>
<evidence type="ECO:0000256" key="3">
    <source>
        <dbReference type="ARBA" id="ARBA00010441"/>
    </source>
</evidence>
<keyword evidence="13" id="KW-1208">Phospholipid metabolism</keyword>